<name>A0A0P0FNM6_BACT4</name>
<dbReference type="Gene3D" id="2.60.40.1120">
    <property type="entry name" value="Carboxypeptidase-like, regulatory domain"/>
    <property type="match status" value="1"/>
</dbReference>
<sequence>MKMNKTMLLGEVANRSGIPADECGVVLKTFERVLCEELTRKLYRYGGWILLLIGLFISAFAFGQISDRKGRPVQTIRGMVVDGDSKYPIPYATVRLSDKEGMGTTTDSLGRFTIPQVPVGRHTVEAAFMGYEPGIFREILVTSAKEVYLEIPLKESVNELSEVVVRARTNKEEAMNKMATTGARMLSVEEASRYAGGFDDPARLVSAFAGVAPSVSSNGISIHGNAPHLLQWRLEDVEIPNPNHFADIATLGGGILSSLSSQVLGNSDFFTGAFPAEYGNAVSGVFDMKLRNGNNQKNENTIQVGIMGIDVASEGPLSKKHKASYIFNYRYSTTGLLNLDGGTMDYQDLNFKLNFPTKMAGTFSVWGTSLIDKFKSDMERNPEKWEYLGDRSESRDKQYMAAGGISHRYFFNSDASLKTTVAATYSQLDGGASMFNHALESTPYMDLESRHTNLILTSTFNRKFSNRFTNKAGFTYTAMFYDMNLAIAPYEAQLLETVSKGDGNTSLISAYNSSSVGLSDRWTLNAGIYGQYLTLNNKWSVEPRAGLKWQATPKATFALAYGIYSRMEKMDVYFVKTKSTGNQSVNKNLDFTKAQHIMLSFGYKISDRMNLKIEPYVQFLHDVPVMADSSYSVLNRSDFYVEDALVNKGRGRNIGIDITLERFLEKGLYYMISGSLFDSRYRGGDGVWYNTKFNRNYVINGLIGKEWMLGRNKQNILSINLKLTLQGGDRYSPIDMEATMKHPDKEVQYDERKAFSKQYSPMLIGNYTVSYRINKKKVSHEFAVKGLNFMGTKEHYGHEYNVKTGKIDATDGSTVLTNVSYKLEF</sequence>
<dbReference type="RefSeq" id="WP_022470982.1">
    <property type="nucleotide sequence ID" value="NZ_AP022660.1"/>
</dbReference>
<dbReference type="EMBL" id="AP022660">
    <property type="protein sequence ID" value="BCA50874.1"/>
    <property type="molecule type" value="Genomic_DNA"/>
</dbReference>
<reference evidence="1 2" key="1">
    <citation type="submission" date="2020-02" db="EMBL/GenBank/DDBJ databases">
        <title>Whole-genome sequencing and comparative analysis of the genomes of Bacteroides thetaiotaomicron and Escherichia coli isolated from a healthy resident in Vietnam.</title>
        <authorList>
            <person name="Mohsin M."/>
            <person name="Tanaka K."/>
            <person name="Kawahara R."/>
            <person name="Kondo S."/>
            <person name="Noguchi H."/>
            <person name="Motooka D."/>
            <person name="Nakamura S."/>
            <person name="Khong D.T."/>
            <person name="Nguyen T.N."/>
            <person name="Tran H.T."/>
            <person name="Yamamoto Y."/>
        </authorList>
    </citation>
    <scope>NUCLEOTIDE SEQUENCE [LARGE SCALE GENOMIC DNA]</scope>
    <source>
        <strain evidence="1 2">F9-2</strain>
    </source>
</reference>
<accession>A0A0P0FNM6</accession>
<evidence type="ECO:0000313" key="1">
    <source>
        <dbReference type="EMBL" id="BCA50874.1"/>
    </source>
</evidence>
<gene>
    <name evidence="1" type="ORF">BatF92_28160</name>
</gene>
<organism evidence="1 2">
    <name type="scientific">Bacteroides thetaiotaomicron</name>
    <dbReference type="NCBI Taxonomy" id="818"/>
    <lineage>
        <taxon>Bacteria</taxon>
        <taxon>Pseudomonadati</taxon>
        <taxon>Bacteroidota</taxon>
        <taxon>Bacteroidia</taxon>
        <taxon>Bacteroidales</taxon>
        <taxon>Bacteroidaceae</taxon>
        <taxon>Bacteroides</taxon>
    </lineage>
</organism>
<evidence type="ECO:0000313" key="2">
    <source>
        <dbReference type="Proteomes" id="UP000500882"/>
    </source>
</evidence>
<dbReference type="InterPro" id="IPR008969">
    <property type="entry name" value="CarboxyPept-like_regulatory"/>
</dbReference>
<dbReference type="Proteomes" id="UP000500882">
    <property type="component" value="Chromosome"/>
</dbReference>
<dbReference type="AlphaFoldDB" id="A0A0P0FNM6"/>
<proteinExistence type="predicted"/>
<protein>
    <submittedName>
        <fullName evidence="1">Prevent-host-death protein</fullName>
    </submittedName>
</protein>
<dbReference type="Pfam" id="PF13620">
    <property type="entry name" value="CarboxypepD_reg"/>
    <property type="match status" value="1"/>
</dbReference>
<dbReference type="SUPFAM" id="SSF49464">
    <property type="entry name" value="Carboxypeptidase regulatory domain-like"/>
    <property type="match status" value="1"/>
</dbReference>
<dbReference type="KEGG" id="btho:Btheta7330_01755"/>
<dbReference type="SUPFAM" id="SSF56935">
    <property type="entry name" value="Porins"/>
    <property type="match status" value="1"/>
</dbReference>